<dbReference type="EMBL" id="JAHXPT010000007">
    <property type="protein sequence ID" value="MBW6410484.1"/>
    <property type="molecule type" value="Genomic_DNA"/>
</dbReference>
<dbReference type="InterPro" id="IPR004027">
    <property type="entry name" value="SEC_C_motif"/>
</dbReference>
<gene>
    <name evidence="1" type="ORF">KYD98_10295</name>
</gene>
<reference evidence="1 2" key="1">
    <citation type="submission" date="2021-07" db="EMBL/GenBank/DDBJ databases">
        <title>Clostridium weizhouense sp. nov., an anaerobic bacterium isolated from activated sludge of Petroleum wastewater.</title>
        <authorList>
            <person name="Li Q."/>
        </authorList>
    </citation>
    <scope>NUCLEOTIDE SEQUENCE [LARGE SCALE GENOMIC DNA]</scope>
    <source>
        <strain evidence="1 2">YB-6</strain>
    </source>
</reference>
<accession>A0ABS7AP81</accession>
<dbReference type="SUPFAM" id="SSF103642">
    <property type="entry name" value="Sec-C motif"/>
    <property type="match status" value="1"/>
</dbReference>
<protein>
    <submittedName>
        <fullName evidence="1">SEC-C domain-containing protein</fullName>
    </submittedName>
</protein>
<evidence type="ECO:0000313" key="1">
    <source>
        <dbReference type="EMBL" id="MBW6410484.1"/>
    </source>
</evidence>
<keyword evidence="2" id="KW-1185">Reference proteome</keyword>
<organism evidence="1 2">
    <name type="scientific">Clostridium weizhouense</name>
    <dbReference type="NCBI Taxonomy" id="2859781"/>
    <lineage>
        <taxon>Bacteria</taxon>
        <taxon>Bacillati</taxon>
        <taxon>Bacillota</taxon>
        <taxon>Clostridia</taxon>
        <taxon>Eubacteriales</taxon>
        <taxon>Clostridiaceae</taxon>
        <taxon>Clostridium</taxon>
    </lineage>
</organism>
<proteinExistence type="predicted"/>
<name>A0ABS7AP81_9CLOT</name>
<sequence length="373" mass="43874">MVEDLFEKYASKMDRMFAKGVYSFNIEEQLNSLSKDSIYSVARNIGMSKISTLNKDKLIERVLTEYKPLIERQFNFFEEERYEILKSYVNNGGMKIFDQINESELGKTAYFMQQGLIFPSLKDEKAVFLMPKVVQKLVMQMDTPQYKDRIRLNGEILNLYRGMNKAYGVIESKCIQELINKYCMHLDGFEIENIIREGQYFYKEYREEKSFFVNNNIENWLDLVDDIKKNNNDLDYATIKKDELISCIDEKWLYTTKFGKTFFKEFTDTFEINKDMTIQIMNDLSFDIQDNEPNEAIKGLLDLINSDNNNLKNYIEVITNKFINNIRLWRYKGATINEINGKNNTVKSEKTVGRNDPCICGSGKKYKKCCGKI</sequence>
<dbReference type="Gene3D" id="3.10.450.50">
    <property type="match status" value="1"/>
</dbReference>
<comment type="caution">
    <text evidence="1">The sequence shown here is derived from an EMBL/GenBank/DDBJ whole genome shotgun (WGS) entry which is preliminary data.</text>
</comment>
<dbReference type="Pfam" id="PF02810">
    <property type="entry name" value="SEC-C"/>
    <property type="match status" value="1"/>
</dbReference>
<evidence type="ECO:0000313" key="2">
    <source>
        <dbReference type="Proteomes" id="UP001519921"/>
    </source>
</evidence>
<dbReference type="Proteomes" id="UP001519921">
    <property type="component" value="Unassembled WGS sequence"/>
</dbReference>